<keyword evidence="1" id="KW-0805">Transcription regulation</keyword>
<dbReference type="SUPFAM" id="SSF64288">
    <property type="entry name" value="Chorismate lyase-like"/>
    <property type="match status" value="1"/>
</dbReference>
<dbReference type="SUPFAM" id="SSF46785">
    <property type="entry name" value="Winged helix' DNA-binding domain"/>
    <property type="match status" value="1"/>
</dbReference>
<protein>
    <submittedName>
        <fullName evidence="5">GntR family transcriptional regulator</fullName>
    </submittedName>
</protein>
<dbReference type="Proteomes" id="UP000253501">
    <property type="component" value="Unassembled WGS sequence"/>
</dbReference>
<dbReference type="Pfam" id="PF00392">
    <property type="entry name" value="GntR"/>
    <property type="match status" value="1"/>
</dbReference>
<dbReference type="GO" id="GO:0003700">
    <property type="term" value="F:DNA-binding transcription factor activity"/>
    <property type="evidence" value="ECO:0007669"/>
    <property type="project" value="InterPro"/>
</dbReference>
<dbReference type="RefSeq" id="WP_114134271.1">
    <property type="nucleotide sequence ID" value="NZ_CP068435.1"/>
</dbReference>
<evidence type="ECO:0000256" key="1">
    <source>
        <dbReference type="ARBA" id="ARBA00023015"/>
    </source>
</evidence>
<dbReference type="Gene3D" id="3.40.1410.10">
    <property type="entry name" value="Chorismate lyase-like"/>
    <property type="match status" value="1"/>
</dbReference>
<gene>
    <name evidence="5" type="ORF">DDK22_25125</name>
</gene>
<sequence>MTRNAPNAAANDGVILADDGTGGVTRYRQLASVIRHRIVSGEYPVGMQLPTVDSLAQTYGIAKVTVRQAFAALTEEGLVSSQRGRGTHVMKQPPAPGEGLRSAINDESAHGSELEIRILEMREGVALRPGLARRGTPLDSYVMVRKLHLHGGTPFCLIEMYVASSVFARFPRGGEKHHKLGHLLRQVEGDRLGMMQQTMTVEPADYILARDLAYGFGAPIARIIRSTLDVDGNVLLAGQFWYRGDRFILDVEIPAKLTEHYPALAIPDSRR</sequence>
<dbReference type="InterPro" id="IPR050679">
    <property type="entry name" value="Bact_HTH_transcr_reg"/>
</dbReference>
<dbReference type="InterPro" id="IPR036390">
    <property type="entry name" value="WH_DNA-bd_sf"/>
</dbReference>
<dbReference type="SMART" id="SM00866">
    <property type="entry name" value="UTRA"/>
    <property type="match status" value="1"/>
</dbReference>
<evidence type="ECO:0000256" key="3">
    <source>
        <dbReference type="ARBA" id="ARBA00023163"/>
    </source>
</evidence>
<name>A0A367PFD7_CUPNE</name>
<evidence type="ECO:0000313" key="5">
    <source>
        <dbReference type="EMBL" id="RCJ05716.1"/>
    </source>
</evidence>
<dbReference type="PANTHER" id="PTHR44846:SF17">
    <property type="entry name" value="GNTR-FAMILY TRANSCRIPTIONAL REGULATOR"/>
    <property type="match status" value="1"/>
</dbReference>
<keyword evidence="3" id="KW-0804">Transcription</keyword>
<evidence type="ECO:0000256" key="2">
    <source>
        <dbReference type="ARBA" id="ARBA00023125"/>
    </source>
</evidence>
<dbReference type="PRINTS" id="PR00035">
    <property type="entry name" value="HTHGNTR"/>
</dbReference>
<comment type="caution">
    <text evidence="5">The sequence shown here is derived from an EMBL/GenBank/DDBJ whole genome shotgun (WGS) entry which is preliminary data.</text>
</comment>
<dbReference type="EMBL" id="QDHA01000066">
    <property type="protein sequence ID" value="RCJ05716.1"/>
    <property type="molecule type" value="Genomic_DNA"/>
</dbReference>
<evidence type="ECO:0000313" key="6">
    <source>
        <dbReference type="Proteomes" id="UP000253501"/>
    </source>
</evidence>
<organism evidence="5 6">
    <name type="scientific">Cupriavidus necator</name>
    <name type="common">Alcaligenes eutrophus</name>
    <name type="synonym">Ralstonia eutropha</name>
    <dbReference type="NCBI Taxonomy" id="106590"/>
    <lineage>
        <taxon>Bacteria</taxon>
        <taxon>Pseudomonadati</taxon>
        <taxon>Pseudomonadota</taxon>
        <taxon>Betaproteobacteria</taxon>
        <taxon>Burkholderiales</taxon>
        <taxon>Burkholderiaceae</taxon>
        <taxon>Cupriavidus</taxon>
    </lineage>
</organism>
<dbReference type="InterPro" id="IPR028978">
    <property type="entry name" value="Chorismate_lyase_/UTRA_dom_sf"/>
</dbReference>
<dbReference type="GO" id="GO:0003677">
    <property type="term" value="F:DNA binding"/>
    <property type="evidence" value="ECO:0007669"/>
    <property type="project" value="UniProtKB-KW"/>
</dbReference>
<dbReference type="Pfam" id="PF07702">
    <property type="entry name" value="UTRA"/>
    <property type="match status" value="1"/>
</dbReference>
<dbReference type="CDD" id="cd07377">
    <property type="entry name" value="WHTH_GntR"/>
    <property type="match status" value="1"/>
</dbReference>
<reference evidence="5 6" key="1">
    <citation type="submission" date="2018-04" db="EMBL/GenBank/DDBJ databases">
        <title>Cupriavidus necator CR12 genome sequencing and assembly.</title>
        <authorList>
            <person name="Ben Fekih I."/>
            <person name="Mazhar H.S."/>
            <person name="Bello S.K."/>
            <person name="Rensing C."/>
        </authorList>
    </citation>
    <scope>NUCLEOTIDE SEQUENCE [LARGE SCALE GENOMIC DNA]</scope>
    <source>
        <strain evidence="5 6">CR12</strain>
    </source>
</reference>
<keyword evidence="2" id="KW-0238">DNA-binding</keyword>
<evidence type="ECO:0000259" key="4">
    <source>
        <dbReference type="PROSITE" id="PS50949"/>
    </source>
</evidence>
<dbReference type="GO" id="GO:0045892">
    <property type="term" value="P:negative regulation of DNA-templated transcription"/>
    <property type="evidence" value="ECO:0007669"/>
    <property type="project" value="TreeGrafter"/>
</dbReference>
<feature type="domain" description="HTH gntR-type" evidence="4">
    <location>
        <begin position="24"/>
        <end position="92"/>
    </location>
</feature>
<dbReference type="InterPro" id="IPR036388">
    <property type="entry name" value="WH-like_DNA-bd_sf"/>
</dbReference>
<dbReference type="InterPro" id="IPR000524">
    <property type="entry name" value="Tscrpt_reg_HTH_GntR"/>
</dbReference>
<proteinExistence type="predicted"/>
<dbReference type="AlphaFoldDB" id="A0A367PFD7"/>
<dbReference type="Gene3D" id="1.10.10.10">
    <property type="entry name" value="Winged helix-like DNA-binding domain superfamily/Winged helix DNA-binding domain"/>
    <property type="match status" value="1"/>
</dbReference>
<dbReference type="InterPro" id="IPR011663">
    <property type="entry name" value="UTRA"/>
</dbReference>
<dbReference type="PANTHER" id="PTHR44846">
    <property type="entry name" value="MANNOSYL-D-GLYCERATE TRANSPORT/METABOLISM SYSTEM REPRESSOR MNGR-RELATED"/>
    <property type="match status" value="1"/>
</dbReference>
<dbReference type="PROSITE" id="PS50949">
    <property type="entry name" value="HTH_GNTR"/>
    <property type="match status" value="1"/>
</dbReference>
<accession>A0A367PFD7</accession>
<dbReference type="SMART" id="SM00345">
    <property type="entry name" value="HTH_GNTR"/>
    <property type="match status" value="1"/>
</dbReference>